<dbReference type="InterPro" id="IPR050109">
    <property type="entry name" value="HTH-type_TetR-like_transc_reg"/>
</dbReference>
<name>A0ABW1A7L8_9ACTN</name>
<keyword evidence="3" id="KW-0804">Transcription</keyword>
<dbReference type="PRINTS" id="PR00455">
    <property type="entry name" value="HTHTETR"/>
</dbReference>
<dbReference type="Gene3D" id="1.10.10.60">
    <property type="entry name" value="Homeodomain-like"/>
    <property type="match status" value="1"/>
</dbReference>
<organism evidence="7 8">
    <name type="scientific">Actinomadura rugatobispora</name>
    <dbReference type="NCBI Taxonomy" id="1994"/>
    <lineage>
        <taxon>Bacteria</taxon>
        <taxon>Bacillati</taxon>
        <taxon>Actinomycetota</taxon>
        <taxon>Actinomycetes</taxon>
        <taxon>Streptosporangiales</taxon>
        <taxon>Thermomonosporaceae</taxon>
        <taxon>Actinomadura</taxon>
    </lineage>
</organism>
<sequence length="236" mass="26447">MAALADRAVERSPSVQRSRTRGIRQAREIVEAARRLTRAKGSSFTIQELVNEAGITLRTFYRYFADKDRLLLAVLEEEILAEAARTGAAARRLPDPVARLRFLITSTLESLHRQDADAPHGRPPDIGPRFVTAEHWRLHQLFPDEMARINQPFADLIERELHEAAALGLLSPADPAADSWLVMKLVMSVYHRYAFTTARESLDDTIERLWVFCRAAFNGVRSAPSSPGAEVGPGRH</sequence>
<accession>A0ABW1A7L8</accession>
<dbReference type="Proteomes" id="UP001596074">
    <property type="component" value="Unassembled WGS sequence"/>
</dbReference>
<evidence type="ECO:0000256" key="5">
    <source>
        <dbReference type="SAM" id="MobiDB-lite"/>
    </source>
</evidence>
<evidence type="ECO:0000313" key="8">
    <source>
        <dbReference type="Proteomes" id="UP001596074"/>
    </source>
</evidence>
<comment type="caution">
    <text evidence="7">The sequence shown here is derived from an EMBL/GenBank/DDBJ whole genome shotgun (WGS) entry which is preliminary data.</text>
</comment>
<dbReference type="PANTHER" id="PTHR30055:SF234">
    <property type="entry name" value="HTH-TYPE TRANSCRIPTIONAL REGULATOR BETI"/>
    <property type="match status" value="1"/>
</dbReference>
<dbReference type="Gene3D" id="1.10.357.10">
    <property type="entry name" value="Tetracycline Repressor, domain 2"/>
    <property type="match status" value="1"/>
</dbReference>
<evidence type="ECO:0000256" key="2">
    <source>
        <dbReference type="ARBA" id="ARBA00023125"/>
    </source>
</evidence>
<proteinExistence type="predicted"/>
<dbReference type="EMBL" id="JBHSON010000041">
    <property type="protein sequence ID" value="MFC5749250.1"/>
    <property type="molecule type" value="Genomic_DNA"/>
</dbReference>
<dbReference type="InterPro" id="IPR036271">
    <property type="entry name" value="Tet_transcr_reg_TetR-rel_C_sf"/>
</dbReference>
<dbReference type="InterPro" id="IPR001647">
    <property type="entry name" value="HTH_TetR"/>
</dbReference>
<feature type="domain" description="HTH tetR-type" evidence="6">
    <location>
        <begin position="23"/>
        <end position="82"/>
    </location>
</feature>
<dbReference type="SUPFAM" id="SSF48498">
    <property type="entry name" value="Tetracyclin repressor-like, C-terminal domain"/>
    <property type="match status" value="1"/>
</dbReference>
<feature type="DNA-binding region" description="H-T-H motif" evidence="4">
    <location>
        <begin position="45"/>
        <end position="64"/>
    </location>
</feature>
<dbReference type="Pfam" id="PF00440">
    <property type="entry name" value="TetR_N"/>
    <property type="match status" value="1"/>
</dbReference>
<gene>
    <name evidence="7" type="ORF">ACFPZN_26830</name>
</gene>
<dbReference type="PROSITE" id="PS01081">
    <property type="entry name" value="HTH_TETR_1"/>
    <property type="match status" value="1"/>
</dbReference>
<evidence type="ECO:0000259" key="6">
    <source>
        <dbReference type="PROSITE" id="PS50977"/>
    </source>
</evidence>
<feature type="region of interest" description="Disordered" evidence="5">
    <location>
        <begin position="1"/>
        <end position="21"/>
    </location>
</feature>
<evidence type="ECO:0000256" key="1">
    <source>
        <dbReference type="ARBA" id="ARBA00023015"/>
    </source>
</evidence>
<keyword evidence="1" id="KW-0805">Transcription regulation</keyword>
<dbReference type="InterPro" id="IPR009057">
    <property type="entry name" value="Homeodomain-like_sf"/>
</dbReference>
<dbReference type="PANTHER" id="PTHR30055">
    <property type="entry name" value="HTH-TYPE TRANSCRIPTIONAL REGULATOR RUTR"/>
    <property type="match status" value="1"/>
</dbReference>
<dbReference type="RefSeq" id="WP_378284969.1">
    <property type="nucleotide sequence ID" value="NZ_JBHSON010000041.1"/>
</dbReference>
<evidence type="ECO:0000256" key="3">
    <source>
        <dbReference type="ARBA" id="ARBA00023163"/>
    </source>
</evidence>
<evidence type="ECO:0000313" key="7">
    <source>
        <dbReference type="EMBL" id="MFC5749250.1"/>
    </source>
</evidence>
<evidence type="ECO:0000256" key="4">
    <source>
        <dbReference type="PROSITE-ProRule" id="PRU00335"/>
    </source>
</evidence>
<keyword evidence="8" id="KW-1185">Reference proteome</keyword>
<reference evidence="8" key="1">
    <citation type="journal article" date="2019" name="Int. J. Syst. Evol. Microbiol.">
        <title>The Global Catalogue of Microorganisms (GCM) 10K type strain sequencing project: providing services to taxonomists for standard genome sequencing and annotation.</title>
        <authorList>
            <consortium name="The Broad Institute Genomics Platform"/>
            <consortium name="The Broad Institute Genome Sequencing Center for Infectious Disease"/>
            <person name="Wu L."/>
            <person name="Ma J."/>
        </authorList>
    </citation>
    <scope>NUCLEOTIDE SEQUENCE [LARGE SCALE GENOMIC DNA]</scope>
    <source>
        <strain evidence="8">KCTC 42087</strain>
    </source>
</reference>
<dbReference type="PROSITE" id="PS50977">
    <property type="entry name" value="HTH_TETR_2"/>
    <property type="match status" value="1"/>
</dbReference>
<protein>
    <submittedName>
        <fullName evidence="7">TetR/AcrR family transcriptional regulator</fullName>
    </submittedName>
</protein>
<dbReference type="SUPFAM" id="SSF46689">
    <property type="entry name" value="Homeodomain-like"/>
    <property type="match status" value="1"/>
</dbReference>
<dbReference type="InterPro" id="IPR023772">
    <property type="entry name" value="DNA-bd_HTH_TetR-type_CS"/>
</dbReference>
<keyword evidence="2 4" id="KW-0238">DNA-binding</keyword>